<reference evidence="1" key="1">
    <citation type="journal article" date="2012" name="Nature">
        <title>The tomato genome sequence provides insights into fleshy fruit evolution.</title>
        <authorList>
            <consortium name="Tomato Genome Consortium"/>
        </authorList>
    </citation>
    <scope>NUCLEOTIDE SEQUENCE [LARGE SCALE GENOMIC DNA]</scope>
    <source>
        <strain evidence="1">cv. Heinz 1706</strain>
    </source>
</reference>
<name>A0A3Q7HB97_SOLLC</name>
<dbReference type="PaxDb" id="4081-Solyc07g051800.1.1"/>
<keyword evidence="2" id="KW-1185">Reference proteome</keyword>
<accession>A0A3Q7HB97</accession>
<evidence type="ECO:0000313" key="1">
    <source>
        <dbReference type="EnsemblPlants" id="Solyc07g051800.2.1.1"/>
    </source>
</evidence>
<reference evidence="1" key="2">
    <citation type="submission" date="2019-01" db="UniProtKB">
        <authorList>
            <consortium name="EnsemblPlants"/>
        </authorList>
    </citation>
    <scope>IDENTIFICATION</scope>
    <source>
        <strain evidence="1">cv. Heinz 1706</strain>
    </source>
</reference>
<evidence type="ECO:0000313" key="2">
    <source>
        <dbReference type="Proteomes" id="UP000004994"/>
    </source>
</evidence>
<protein>
    <submittedName>
        <fullName evidence="1">Uncharacterized protein</fullName>
    </submittedName>
</protein>
<proteinExistence type="predicted"/>
<dbReference type="Gramene" id="Solyc07g051800.2.1">
    <property type="protein sequence ID" value="Solyc07g051800.2.1.1"/>
    <property type="gene ID" value="Solyc07g051800.2"/>
</dbReference>
<dbReference type="AlphaFoldDB" id="A0A3Q7HB97"/>
<organism evidence="1">
    <name type="scientific">Solanum lycopersicum</name>
    <name type="common">Tomato</name>
    <name type="synonym">Lycopersicon esculentum</name>
    <dbReference type="NCBI Taxonomy" id="4081"/>
    <lineage>
        <taxon>Eukaryota</taxon>
        <taxon>Viridiplantae</taxon>
        <taxon>Streptophyta</taxon>
        <taxon>Embryophyta</taxon>
        <taxon>Tracheophyta</taxon>
        <taxon>Spermatophyta</taxon>
        <taxon>Magnoliopsida</taxon>
        <taxon>eudicotyledons</taxon>
        <taxon>Gunneridae</taxon>
        <taxon>Pentapetalae</taxon>
        <taxon>asterids</taxon>
        <taxon>lamiids</taxon>
        <taxon>Solanales</taxon>
        <taxon>Solanaceae</taxon>
        <taxon>Solanoideae</taxon>
        <taxon>Solaneae</taxon>
        <taxon>Solanum</taxon>
        <taxon>Solanum subgen. Lycopersicon</taxon>
    </lineage>
</organism>
<dbReference type="Proteomes" id="UP000004994">
    <property type="component" value="Chromosome 7"/>
</dbReference>
<dbReference type="EnsemblPlants" id="Solyc07g051800.2.1">
    <property type="protein sequence ID" value="Solyc07g051800.2.1.1"/>
    <property type="gene ID" value="Solyc07g051800.2"/>
</dbReference>
<sequence>FLWTSVKTLSMHSVGSHGQFNSFSRSNDPRSEHTPILTIFVNNSKPFYR</sequence>
<dbReference type="InParanoid" id="A0A3Q7HB97"/>